<dbReference type="OrthoDB" id="9811281at2"/>
<dbReference type="EMBL" id="CYSC01000024">
    <property type="protein sequence ID" value="CUH71690.1"/>
    <property type="molecule type" value="Genomic_DNA"/>
</dbReference>
<dbReference type="PANTHER" id="PTHR35008">
    <property type="entry name" value="BLL4482 PROTEIN-RELATED"/>
    <property type="match status" value="1"/>
</dbReference>
<evidence type="ECO:0000256" key="2">
    <source>
        <dbReference type="ARBA" id="ARBA00022723"/>
    </source>
</evidence>
<evidence type="ECO:0000259" key="6">
    <source>
        <dbReference type="PROSITE" id="PS51007"/>
    </source>
</evidence>
<dbReference type="EMBL" id="CYSB01000024">
    <property type="protein sequence ID" value="CUH65115.1"/>
    <property type="molecule type" value="Genomic_DNA"/>
</dbReference>
<evidence type="ECO:0000313" key="7">
    <source>
        <dbReference type="EMBL" id="CUH65115.1"/>
    </source>
</evidence>
<dbReference type="RefSeq" id="WP_106404186.1">
    <property type="nucleotide sequence ID" value="NZ_CYSB01000024.1"/>
</dbReference>
<evidence type="ECO:0000256" key="5">
    <source>
        <dbReference type="SAM" id="MobiDB-lite"/>
    </source>
</evidence>
<feature type="compositionally biased region" description="Basic and acidic residues" evidence="5">
    <location>
        <begin position="67"/>
        <end position="85"/>
    </location>
</feature>
<accession>A0A0P1FB93</accession>
<evidence type="ECO:0000256" key="1">
    <source>
        <dbReference type="ARBA" id="ARBA00022617"/>
    </source>
</evidence>
<dbReference type="InterPro" id="IPR051459">
    <property type="entry name" value="Cytochrome_c-type_DH"/>
</dbReference>
<dbReference type="PROSITE" id="PS51007">
    <property type="entry name" value="CYTC"/>
    <property type="match status" value="1"/>
</dbReference>
<dbReference type="GO" id="GO:0020037">
    <property type="term" value="F:heme binding"/>
    <property type="evidence" value="ECO:0007669"/>
    <property type="project" value="InterPro"/>
</dbReference>
<evidence type="ECO:0000313" key="10">
    <source>
        <dbReference type="Proteomes" id="UP000051887"/>
    </source>
</evidence>
<organism evidence="8 10">
    <name type="scientific">Thalassovita autumnalis</name>
    <dbReference type="NCBI Taxonomy" id="2072972"/>
    <lineage>
        <taxon>Bacteria</taxon>
        <taxon>Pseudomonadati</taxon>
        <taxon>Pseudomonadota</taxon>
        <taxon>Alphaproteobacteria</taxon>
        <taxon>Rhodobacterales</taxon>
        <taxon>Roseobacteraceae</taxon>
        <taxon>Thalassovita</taxon>
    </lineage>
</organism>
<dbReference type="Gene3D" id="1.10.760.10">
    <property type="entry name" value="Cytochrome c-like domain"/>
    <property type="match status" value="1"/>
</dbReference>
<evidence type="ECO:0000313" key="9">
    <source>
        <dbReference type="Proteomes" id="UP000051086"/>
    </source>
</evidence>
<keyword evidence="9" id="KW-1185">Reference proteome</keyword>
<keyword evidence="2 4" id="KW-0479">Metal-binding</keyword>
<reference evidence="8 10" key="2">
    <citation type="submission" date="2015-09" db="EMBL/GenBank/DDBJ databases">
        <authorList>
            <consortium name="Swine Surveillance"/>
        </authorList>
    </citation>
    <scope>NUCLEOTIDE SEQUENCE [LARGE SCALE GENOMIC DNA]</scope>
    <source>
        <strain evidence="8 10">5120</strain>
    </source>
</reference>
<dbReference type="Pfam" id="PF00034">
    <property type="entry name" value="Cytochrom_C"/>
    <property type="match status" value="1"/>
</dbReference>
<gene>
    <name evidence="7" type="ORF">TL5118_01163</name>
    <name evidence="8" type="ORF">TL5120_01480</name>
</gene>
<feature type="domain" description="Cytochrome c" evidence="6">
    <location>
        <begin position="38"/>
        <end position="139"/>
    </location>
</feature>
<dbReference type="Proteomes" id="UP000051086">
    <property type="component" value="Unassembled WGS sequence"/>
</dbReference>
<dbReference type="Proteomes" id="UP000051887">
    <property type="component" value="Unassembled WGS sequence"/>
</dbReference>
<keyword evidence="1 4" id="KW-0349">Heme</keyword>
<dbReference type="InterPro" id="IPR009056">
    <property type="entry name" value="Cyt_c-like_dom"/>
</dbReference>
<feature type="region of interest" description="Disordered" evidence="5">
    <location>
        <begin position="61"/>
        <end position="85"/>
    </location>
</feature>
<reference evidence="7 9" key="1">
    <citation type="submission" date="2015-09" db="EMBL/GenBank/DDBJ databases">
        <authorList>
            <person name="Rodrigo-Torres L."/>
            <person name="Arahal D.R."/>
        </authorList>
    </citation>
    <scope>NUCLEOTIDE SEQUENCE [LARGE SCALE GENOMIC DNA]</scope>
    <source>
        <strain evidence="7 9">CECT 5118</strain>
    </source>
</reference>
<sequence>MNKPTILLGAAAIVLIGATGWVVSQESSPQSITAPNEPDIQVGQALYGEYCASCHGDNLEGQQDWRSPGEDGRLPAPPHDETGHTWHHADRMLFDYTKRGGKAVLADQGVEFDSGMPGFGDDLGDEEIWNILAFIQSTWPERQRQLQAERTRFDNERGGN</sequence>
<keyword evidence="3 4" id="KW-0408">Iron</keyword>
<dbReference type="SUPFAM" id="SSF46626">
    <property type="entry name" value="Cytochrome c"/>
    <property type="match status" value="1"/>
</dbReference>
<dbReference type="AlphaFoldDB" id="A0A0P1FB93"/>
<evidence type="ECO:0000256" key="4">
    <source>
        <dbReference type="PROSITE-ProRule" id="PRU00433"/>
    </source>
</evidence>
<dbReference type="InterPro" id="IPR036909">
    <property type="entry name" value="Cyt_c-like_dom_sf"/>
</dbReference>
<dbReference type="GO" id="GO:0046872">
    <property type="term" value="F:metal ion binding"/>
    <property type="evidence" value="ECO:0007669"/>
    <property type="project" value="UniProtKB-KW"/>
</dbReference>
<dbReference type="PANTHER" id="PTHR35008:SF4">
    <property type="entry name" value="BLL4482 PROTEIN"/>
    <property type="match status" value="1"/>
</dbReference>
<dbReference type="GO" id="GO:0009055">
    <property type="term" value="F:electron transfer activity"/>
    <property type="evidence" value="ECO:0007669"/>
    <property type="project" value="InterPro"/>
</dbReference>
<evidence type="ECO:0000256" key="3">
    <source>
        <dbReference type="ARBA" id="ARBA00023004"/>
    </source>
</evidence>
<name>A0A0P1FB93_9RHOB</name>
<protein>
    <submittedName>
        <fullName evidence="7 8">Bifunctional cbb3-type cytochrome c oxidase subunit II/cytochrome c</fullName>
    </submittedName>
</protein>
<evidence type="ECO:0000313" key="8">
    <source>
        <dbReference type="EMBL" id="CUH71690.1"/>
    </source>
</evidence>
<proteinExistence type="predicted"/>